<dbReference type="EMBL" id="JAQQBS010001423">
    <property type="protein sequence ID" value="KAK0160469.1"/>
    <property type="molecule type" value="Genomic_DNA"/>
</dbReference>
<dbReference type="AlphaFoldDB" id="A0AA39EZZ5"/>
<feature type="transmembrane region" description="Helical" evidence="1">
    <location>
        <begin position="105"/>
        <end position="128"/>
    </location>
</feature>
<evidence type="ECO:0000313" key="2">
    <source>
        <dbReference type="EMBL" id="KAK0160469.1"/>
    </source>
</evidence>
<dbReference type="Proteomes" id="UP001168990">
    <property type="component" value="Unassembled WGS sequence"/>
</dbReference>
<sequence length="151" mass="17132">MIKVSPSYEYISLQKRTLIFLVICLLFGIISLITECLQSYRLTINLLLHFIGIAVLILAIDGTVNEDVRLIFPLVSSYFVSLFMLLPIILFQIIGQAIKESASDWAYVVISLTTIIGFVIGLFFFKLIHSFYQELLRKKFSPSNDSTTAKV</sequence>
<keyword evidence="1" id="KW-0472">Membrane</keyword>
<keyword evidence="1" id="KW-0812">Transmembrane</keyword>
<reference evidence="2" key="2">
    <citation type="submission" date="2023-03" db="EMBL/GenBank/DDBJ databases">
        <authorList>
            <person name="Inwood S.N."/>
            <person name="Skelly J.G."/>
            <person name="Guhlin J."/>
            <person name="Harrop T.W.R."/>
            <person name="Goldson S.G."/>
            <person name="Dearden P.K."/>
        </authorList>
    </citation>
    <scope>NUCLEOTIDE SEQUENCE</scope>
    <source>
        <strain evidence="2">Irish</strain>
        <tissue evidence="2">Whole body</tissue>
    </source>
</reference>
<organism evidence="2 3">
    <name type="scientific">Microctonus aethiopoides</name>
    <dbReference type="NCBI Taxonomy" id="144406"/>
    <lineage>
        <taxon>Eukaryota</taxon>
        <taxon>Metazoa</taxon>
        <taxon>Ecdysozoa</taxon>
        <taxon>Arthropoda</taxon>
        <taxon>Hexapoda</taxon>
        <taxon>Insecta</taxon>
        <taxon>Pterygota</taxon>
        <taxon>Neoptera</taxon>
        <taxon>Endopterygota</taxon>
        <taxon>Hymenoptera</taxon>
        <taxon>Apocrita</taxon>
        <taxon>Ichneumonoidea</taxon>
        <taxon>Braconidae</taxon>
        <taxon>Euphorinae</taxon>
        <taxon>Microctonus</taxon>
    </lineage>
</organism>
<gene>
    <name evidence="2" type="ORF">PV328_007877</name>
</gene>
<name>A0AA39EZZ5_9HYME</name>
<feature type="transmembrane region" description="Helical" evidence="1">
    <location>
        <begin position="71"/>
        <end position="93"/>
    </location>
</feature>
<comment type="caution">
    <text evidence="2">The sequence shown here is derived from an EMBL/GenBank/DDBJ whole genome shotgun (WGS) entry which is preliminary data.</text>
</comment>
<proteinExistence type="predicted"/>
<feature type="transmembrane region" description="Helical" evidence="1">
    <location>
        <begin position="46"/>
        <end position="64"/>
    </location>
</feature>
<feature type="transmembrane region" description="Helical" evidence="1">
    <location>
        <begin position="18"/>
        <end position="40"/>
    </location>
</feature>
<keyword evidence="3" id="KW-1185">Reference proteome</keyword>
<reference evidence="2" key="1">
    <citation type="journal article" date="2023" name="bioRxiv">
        <title>Scaffold-level genome assemblies of two parasitoid biocontrol wasps reveal the parthenogenesis mechanism and an associated novel virus.</title>
        <authorList>
            <person name="Inwood S."/>
            <person name="Skelly J."/>
            <person name="Guhlin J."/>
            <person name="Harrop T."/>
            <person name="Goldson S."/>
            <person name="Dearden P."/>
        </authorList>
    </citation>
    <scope>NUCLEOTIDE SEQUENCE</scope>
    <source>
        <strain evidence="2">Irish</strain>
        <tissue evidence="2">Whole body</tissue>
    </source>
</reference>
<accession>A0AA39EZZ5</accession>
<evidence type="ECO:0000256" key="1">
    <source>
        <dbReference type="SAM" id="Phobius"/>
    </source>
</evidence>
<keyword evidence="1" id="KW-1133">Transmembrane helix</keyword>
<evidence type="ECO:0000313" key="3">
    <source>
        <dbReference type="Proteomes" id="UP001168990"/>
    </source>
</evidence>
<protein>
    <submittedName>
        <fullName evidence="2">Uncharacterized protein</fullName>
    </submittedName>
</protein>